<evidence type="ECO:0000259" key="3">
    <source>
        <dbReference type="Pfam" id="PF00248"/>
    </source>
</evidence>
<comment type="caution">
    <text evidence="4">The sequence shown here is derived from an EMBL/GenBank/DDBJ whole genome shotgun (WGS) entry which is preliminary data.</text>
</comment>
<evidence type="ECO:0000256" key="1">
    <source>
        <dbReference type="ARBA" id="ARBA00023002"/>
    </source>
</evidence>
<dbReference type="EMBL" id="JBHRSS010000007">
    <property type="protein sequence ID" value="MFC3105226.1"/>
    <property type="molecule type" value="Genomic_DNA"/>
</dbReference>
<evidence type="ECO:0000313" key="4">
    <source>
        <dbReference type="EMBL" id="MFC3105226.1"/>
    </source>
</evidence>
<dbReference type="Proteomes" id="UP001595462">
    <property type="component" value="Unassembled WGS sequence"/>
</dbReference>
<name>A0ABV7EUN6_9GAMM</name>
<evidence type="ECO:0000313" key="5">
    <source>
        <dbReference type="Proteomes" id="UP001595462"/>
    </source>
</evidence>
<protein>
    <submittedName>
        <fullName evidence="4">Aldo/keto reductase</fullName>
    </submittedName>
</protein>
<accession>A0ABV7EUN6</accession>
<dbReference type="InterPro" id="IPR050523">
    <property type="entry name" value="AKR_Detox_Biosynth"/>
</dbReference>
<sequence>MNELHSGFHQLGHSGLKVSRLCLGTMMFGKQTDEATSRRIIDQAFEQGVNFIDTANVYNGGASEEVVGRAIAERRDDWVVATKVGSPMGDQSLPHRRGLSRKHMHKSVHDSLARMGTDHIDLLYLHREDHDTPVEEYVATLGDLIRHGLVRHFGISNHRGWKTAEIVRACDQLGVDRPIATQPLYNAVNRQAEQEVFTAAEHFDMAVVPYSPLARGVLTGKYAPGEKPGADTRAGHQDKRMMETEWREESLVVAQKIADHARSRDIEPAEFALAWVMNNDLVTSAIVGPRTEAHWDSYIRALDIELTEEDEALVDSLITPGHASTPGFNDPAHFVSGRYPRS</sequence>
<gene>
    <name evidence="4" type="ORF">ACFOSU_15190</name>
</gene>
<dbReference type="InterPro" id="IPR023210">
    <property type="entry name" value="NADP_OxRdtase_dom"/>
</dbReference>
<dbReference type="PANTHER" id="PTHR43364">
    <property type="entry name" value="NADH-SPECIFIC METHYLGLYOXAL REDUCTASE-RELATED"/>
    <property type="match status" value="1"/>
</dbReference>
<dbReference type="PANTHER" id="PTHR43364:SF4">
    <property type="entry name" value="NAD(P)-LINKED OXIDOREDUCTASE SUPERFAMILY PROTEIN"/>
    <property type="match status" value="1"/>
</dbReference>
<dbReference type="Gene3D" id="3.20.20.100">
    <property type="entry name" value="NADP-dependent oxidoreductase domain"/>
    <property type="match status" value="1"/>
</dbReference>
<keyword evidence="5" id="KW-1185">Reference proteome</keyword>
<proteinExistence type="predicted"/>
<feature type="domain" description="NADP-dependent oxidoreductase" evidence="3">
    <location>
        <begin position="20"/>
        <end position="317"/>
    </location>
</feature>
<dbReference type="InterPro" id="IPR036812">
    <property type="entry name" value="NAD(P)_OxRdtase_dom_sf"/>
</dbReference>
<dbReference type="Pfam" id="PF00248">
    <property type="entry name" value="Aldo_ket_red"/>
    <property type="match status" value="1"/>
</dbReference>
<reference evidence="5" key="1">
    <citation type="journal article" date="2019" name="Int. J. Syst. Evol. Microbiol.">
        <title>The Global Catalogue of Microorganisms (GCM) 10K type strain sequencing project: providing services to taxonomists for standard genome sequencing and annotation.</title>
        <authorList>
            <consortium name="The Broad Institute Genomics Platform"/>
            <consortium name="The Broad Institute Genome Sequencing Center for Infectious Disease"/>
            <person name="Wu L."/>
            <person name="Ma J."/>
        </authorList>
    </citation>
    <scope>NUCLEOTIDE SEQUENCE [LARGE SCALE GENOMIC DNA]</scope>
    <source>
        <strain evidence="5">KCTC 52640</strain>
    </source>
</reference>
<dbReference type="RefSeq" id="WP_380690786.1">
    <property type="nucleotide sequence ID" value="NZ_JBHRSS010000007.1"/>
</dbReference>
<keyword evidence="1" id="KW-0560">Oxidoreductase</keyword>
<dbReference type="SUPFAM" id="SSF51430">
    <property type="entry name" value="NAD(P)-linked oxidoreductase"/>
    <property type="match status" value="1"/>
</dbReference>
<organism evidence="4 5">
    <name type="scientific">Salinisphaera aquimarina</name>
    <dbReference type="NCBI Taxonomy" id="2094031"/>
    <lineage>
        <taxon>Bacteria</taxon>
        <taxon>Pseudomonadati</taxon>
        <taxon>Pseudomonadota</taxon>
        <taxon>Gammaproteobacteria</taxon>
        <taxon>Salinisphaerales</taxon>
        <taxon>Salinisphaeraceae</taxon>
        <taxon>Salinisphaera</taxon>
    </lineage>
</organism>
<evidence type="ECO:0000256" key="2">
    <source>
        <dbReference type="SAM" id="MobiDB-lite"/>
    </source>
</evidence>
<feature type="region of interest" description="Disordered" evidence="2">
    <location>
        <begin position="322"/>
        <end position="342"/>
    </location>
</feature>